<keyword evidence="2" id="KW-1185">Reference proteome</keyword>
<protein>
    <submittedName>
        <fullName evidence="1">Uncharacterized protein</fullName>
    </submittedName>
</protein>
<evidence type="ECO:0000313" key="2">
    <source>
        <dbReference type="Proteomes" id="UP000515703"/>
    </source>
</evidence>
<dbReference type="KEGG" id="acht:bsdcttw_16270"/>
<dbReference type="EMBL" id="AP023368">
    <property type="protein sequence ID" value="BCJ98586.1"/>
    <property type="molecule type" value="Genomic_DNA"/>
</dbReference>
<dbReference type="Proteomes" id="UP000515703">
    <property type="component" value="Chromosome"/>
</dbReference>
<gene>
    <name evidence="1" type="ORF">bsdcttw_16270</name>
</gene>
<sequence length="107" mass="13312">MELLEFAEEYPEIYAMLNDNVNYIIDNNHMNGEESLLTLNNMVDSLIDQYEENNYYVLDKIDSQQIDEFGNDGRYRRRRRRRFRDFNVRDILTLLFFRNLFNRHRRY</sequence>
<reference evidence="1 2" key="1">
    <citation type="submission" date="2020-08" db="EMBL/GenBank/DDBJ databases">
        <title>Draft genome sequencing of an Anaerocolumna strain isolated from anoxic soil subjected to BSD treatment.</title>
        <authorList>
            <person name="Uek A."/>
            <person name="Tonouchi A."/>
        </authorList>
    </citation>
    <scope>NUCLEOTIDE SEQUENCE [LARGE SCALE GENOMIC DNA]</scope>
    <source>
        <strain evidence="1 2">CTTW</strain>
    </source>
</reference>
<proteinExistence type="predicted"/>
<evidence type="ECO:0000313" key="1">
    <source>
        <dbReference type="EMBL" id="BCJ98586.1"/>
    </source>
</evidence>
<name>A0A7I8DQM5_9FIRM</name>
<dbReference type="RefSeq" id="WP_185258905.1">
    <property type="nucleotide sequence ID" value="NZ_AP023368.1"/>
</dbReference>
<organism evidence="1 2">
    <name type="scientific">Anaerocolumna chitinilytica</name>
    <dbReference type="NCBI Taxonomy" id="1727145"/>
    <lineage>
        <taxon>Bacteria</taxon>
        <taxon>Bacillati</taxon>
        <taxon>Bacillota</taxon>
        <taxon>Clostridia</taxon>
        <taxon>Lachnospirales</taxon>
        <taxon>Lachnospiraceae</taxon>
        <taxon>Anaerocolumna</taxon>
    </lineage>
</organism>
<dbReference type="AlphaFoldDB" id="A0A7I8DQM5"/>
<accession>A0A7I8DQM5</accession>
<reference evidence="1 2" key="2">
    <citation type="submission" date="2020-08" db="EMBL/GenBank/DDBJ databases">
        <authorList>
            <person name="Ueki A."/>
            <person name="Tonouchi A."/>
        </authorList>
    </citation>
    <scope>NUCLEOTIDE SEQUENCE [LARGE SCALE GENOMIC DNA]</scope>
    <source>
        <strain evidence="1 2">CTTW</strain>
    </source>
</reference>